<sequence>MLKNISTSVVELTAAEDIRTLEESLTHAVRDVGFVTFNISLNKRHAEEFMEDPTLTTWSQRDLDLYMRDGWANRDPLLHNAVTASSSFLWCADDWNAKGFHEYAEYLDISGLSGGATIPLNRPTGQFGAMTLLAVDQKPLTDDALQATQILAHMAMARASALTERIATSGGVLRRIRLLSKHQLEILRWVARGKTNREIAIILGSTRRTIDYHMQQILNKLEVSSRAQAVAVFASAEP</sequence>
<keyword evidence="6" id="KW-1185">Reference proteome</keyword>
<dbReference type="Proteomes" id="UP000611500">
    <property type="component" value="Unassembled WGS sequence"/>
</dbReference>
<dbReference type="AlphaFoldDB" id="A0A8J3MFM1"/>
<comment type="caution">
    <text evidence="5">The sequence shown here is derived from an EMBL/GenBank/DDBJ whole genome shotgun (WGS) entry which is preliminary data.</text>
</comment>
<evidence type="ECO:0000313" key="6">
    <source>
        <dbReference type="Proteomes" id="UP000611500"/>
    </source>
</evidence>
<dbReference type="Pfam" id="PF03472">
    <property type="entry name" value="Autoind_bind"/>
    <property type="match status" value="1"/>
</dbReference>
<dbReference type="EMBL" id="BNAP01000067">
    <property type="protein sequence ID" value="GHH05987.1"/>
    <property type="molecule type" value="Genomic_DNA"/>
</dbReference>
<dbReference type="InterPro" id="IPR000792">
    <property type="entry name" value="Tscrpt_reg_LuxR_C"/>
</dbReference>
<accession>A0A8J3MFM1</accession>
<proteinExistence type="predicted"/>
<protein>
    <recommendedName>
        <fullName evidence="4">HTH luxR-type domain-containing protein</fullName>
    </recommendedName>
</protein>
<dbReference type="InterPro" id="IPR036693">
    <property type="entry name" value="TF_LuxR_autoind-bd_dom_sf"/>
</dbReference>
<name>A0A8J3MFM1_9RHOB</name>
<organism evidence="5 6">
    <name type="scientific">Pseudodonghicola xiamenensis</name>
    <dbReference type="NCBI Taxonomy" id="337702"/>
    <lineage>
        <taxon>Bacteria</taxon>
        <taxon>Pseudomonadati</taxon>
        <taxon>Pseudomonadota</taxon>
        <taxon>Alphaproteobacteria</taxon>
        <taxon>Rhodobacterales</taxon>
        <taxon>Paracoccaceae</taxon>
        <taxon>Pseudodonghicola</taxon>
    </lineage>
</organism>
<dbReference type="SUPFAM" id="SSF75516">
    <property type="entry name" value="Pheromone-binding domain of LuxR-like quorum-sensing transcription factors"/>
    <property type="match status" value="1"/>
</dbReference>
<reference evidence="5" key="2">
    <citation type="submission" date="2020-09" db="EMBL/GenBank/DDBJ databases">
        <authorList>
            <person name="Sun Q."/>
            <person name="Zhou Y."/>
        </authorList>
    </citation>
    <scope>NUCLEOTIDE SEQUENCE</scope>
    <source>
        <strain evidence="5">CGMCC 1.7081</strain>
    </source>
</reference>
<keyword evidence="3" id="KW-0804">Transcription</keyword>
<dbReference type="InterPro" id="IPR005143">
    <property type="entry name" value="TF_LuxR_autoind-bd_dom"/>
</dbReference>
<gene>
    <name evidence="5" type="ORF">GCM10010961_44920</name>
</gene>
<dbReference type="PRINTS" id="PR00038">
    <property type="entry name" value="HTHLUXR"/>
</dbReference>
<dbReference type="SMART" id="SM00421">
    <property type="entry name" value="HTH_LUXR"/>
    <property type="match status" value="1"/>
</dbReference>
<dbReference type="PROSITE" id="PS50043">
    <property type="entry name" value="HTH_LUXR_2"/>
    <property type="match status" value="1"/>
</dbReference>
<dbReference type="GO" id="GO:0006355">
    <property type="term" value="P:regulation of DNA-templated transcription"/>
    <property type="evidence" value="ECO:0007669"/>
    <property type="project" value="InterPro"/>
</dbReference>
<evidence type="ECO:0000313" key="5">
    <source>
        <dbReference type="EMBL" id="GHH05987.1"/>
    </source>
</evidence>
<dbReference type="InterPro" id="IPR036388">
    <property type="entry name" value="WH-like_DNA-bd_sf"/>
</dbReference>
<dbReference type="InterPro" id="IPR016032">
    <property type="entry name" value="Sig_transdc_resp-reg_C-effctor"/>
</dbReference>
<evidence type="ECO:0000256" key="3">
    <source>
        <dbReference type="ARBA" id="ARBA00023163"/>
    </source>
</evidence>
<evidence type="ECO:0000259" key="4">
    <source>
        <dbReference type="PROSITE" id="PS50043"/>
    </source>
</evidence>
<dbReference type="SUPFAM" id="SSF46894">
    <property type="entry name" value="C-terminal effector domain of the bipartite response regulators"/>
    <property type="match status" value="1"/>
</dbReference>
<evidence type="ECO:0000256" key="1">
    <source>
        <dbReference type="ARBA" id="ARBA00023015"/>
    </source>
</evidence>
<keyword evidence="1" id="KW-0805">Transcription regulation</keyword>
<dbReference type="PANTHER" id="PTHR44688:SF16">
    <property type="entry name" value="DNA-BINDING TRANSCRIPTIONAL ACTIVATOR DEVR_DOSR"/>
    <property type="match status" value="1"/>
</dbReference>
<dbReference type="Gene3D" id="1.10.10.10">
    <property type="entry name" value="Winged helix-like DNA-binding domain superfamily/Winged helix DNA-binding domain"/>
    <property type="match status" value="1"/>
</dbReference>
<reference evidence="5" key="1">
    <citation type="journal article" date="2014" name="Int. J. Syst. Evol. Microbiol.">
        <title>Complete genome sequence of Corynebacterium casei LMG S-19264T (=DSM 44701T), isolated from a smear-ripened cheese.</title>
        <authorList>
            <consortium name="US DOE Joint Genome Institute (JGI-PGF)"/>
            <person name="Walter F."/>
            <person name="Albersmeier A."/>
            <person name="Kalinowski J."/>
            <person name="Ruckert C."/>
        </authorList>
    </citation>
    <scope>NUCLEOTIDE SEQUENCE</scope>
    <source>
        <strain evidence="5">CGMCC 1.7081</strain>
    </source>
</reference>
<dbReference type="Pfam" id="PF00196">
    <property type="entry name" value="GerE"/>
    <property type="match status" value="1"/>
</dbReference>
<dbReference type="Gene3D" id="3.30.450.80">
    <property type="entry name" value="Transcription factor LuxR-like, autoinducer-binding domain"/>
    <property type="match status" value="1"/>
</dbReference>
<feature type="domain" description="HTH luxR-type" evidence="4">
    <location>
        <begin position="172"/>
        <end position="237"/>
    </location>
</feature>
<dbReference type="RefSeq" id="WP_028095592.1">
    <property type="nucleotide sequence ID" value="NZ_BNAP01000067.1"/>
</dbReference>
<dbReference type="CDD" id="cd06170">
    <property type="entry name" value="LuxR_C_like"/>
    <property type="match status" value="1"/>
</dbReference>
<dbReference type="GO" id="GO:0003677">
    <property type="term" value="F:DNA binding"/>
    <property type="evidence" value="ECO:0007669"/>
    <property type="project" value="UniProtKB-KW"/>
</dbReference>
<dbReference type="PANTHER" id="PTHR44688">
    <property type="entry name" value="DNA-BINDING TRANSCRIPTIONAL ACTIVATOR DEVR_DOSR"/>
    <property type="match status" value="1"/>
</dbReference>
<keyword evidence="2" id="KW-0238">DNA-binding</keyword>
<evidence type="ECO:0000256" key="2">
    <source>
        <dbReference type="ARBA" id="ARBA00023125"/>
    </source>
</evidence>